<dbReference type="GO" id="GO:0006935">
    <property type="term" value="P:chemotaxis"/>
    <property type="evidence" value="ECO:0007669"/>
    <property type="project" value="InterPro"/>
</dbReference>
<evidence type="ECO:0000313" key="9">
    <source>
        <dbReference type="EMBL" id="RMI14171.1"/>
    </source>
</evidence>
<feature type="domain" description="Methyl-accepting transducer" evidence="7">
    <location>
        <begin position="281"/>
        <end position="510"/>
    </location>
</feature>
<comment type="caution">
    <text evidence="9">The sequence shown here is derived from an EMBL/GenBank/DDBJ whole genome shotgun (WGS) entry which is preliminary data.</text>
</comment>
<dbReference type="PRINTS" id="PR00260">
    <property type="entry name" value="CHEMTRNSDUCR"/>
</dbReference>
<dbReference type="AlphaFoldDB" id="A0A3M2JPC1"/>
<comment type="similarity">
    <text evidence="4">Belongs to the methyl-accepting chemotaxis (MCP) protein family.</text>
</comment>
<name>A0A3M2JPC1_9CELL</name>
<dbReference type="InterPro" id="IPR003660">
    <property type="entry name" value="HAMP_dom"/>
</dbReference>
<evidence type="ECO:0000259" key="8">
    <source>
        <dbReference type="PROSITE" id="PS50885"/>
    </source>
</evidence>
<dbReference type="GO" id="GO:0016020">
    <property type="term" value="C:membrane"/>
    <property type="evidence" value="ECO:0007669"/>
    <property type="project" value="InterPro"/>
</dbReference>
<feature type="transmembrane region" description="Helical" evidence="6">
    <location>
        <begin position="21"/>
        <end position="43"/>
    </location>
</feature>
<keyword evidence="3 5" id="KW-0807">Transducer</keyword>
<gene>
    <name evidence="9" type="ORF">EBM89_01530</name>
</gene>
<dbReference type="EMBL" id="RFFI01000004">
    <property type="protein sequence ID" value="RMI14171.1"/>
    <property type="molecule type" value="Genomic_DNA"/>
</dbReference>
<keyword evidence="6" id="KW-0472">Membrane</keyword>
<evidence type="ECO:0000256" key="6">
    <source>
        <dbReference type="SAM" id="Phobius"/>
    </source>
</evidence>
<evidence type="ECO:0000259" key="7">
    <source>
        <dbReference type="PROSITE" id="PS50111"/>
    </source>
</evidence>
<dbReference type="PANTHER" id="PTHR32089:SF112">
    <property type="entry name" value="LYSOZYME-LIKE PROTEIN-RELATED"/>
    <property type="match status" value="1"/>
</dbReference>
<keyword evidence="2 6" id="KW-1133">Transmembrane helix</keyword>
<dbReference type="SUPFAM" id="SSF58104">
    <property type="entry name" value="Methyl-accepting chemotaxis protein (MCP) signaling domain"/>
    <property type="match status" value="1"/>
</dbReference>
<dbReference type="Proteomes" id="UP000269289">
    <property type="component" value="Unassembled WGS sequence"/>
</dbReference>
<dbReference type="CDD" id="cd06225">
    <property type="entry name" value="HAMP"/>
    <property type="match status" value="1"/>
</dbReference>
<keyword evidence="10" id="KW-1185">Reference proteome</keyword>
<keyword evidence="1 6" id="KW-0812">Transmembrane</keyword>
<evidence type="ECO:0000256" key="3">
    <source>
        <dbReference type="ARBA" id="ARBA00023224"/>
    </source>
</evidence>
<dbReference type="SMART" id="SM00304">
    <property type="entry name" value="HAMP"/>
    <property type="match status" value="1"/>
</dbReference>
<sequence length="539" mass="54819">MPAGRSTPTPSARFSGIAAKILLCVAIMGAVAVATGAVALARLGSLDQQMQRIQSENVTRLDALVGIQQSLAATYKGTIRYTTPGETFGSQTALQQTLDAEAGVSDSFAAYAAVVDTDPTWQANVDRFDAAWSAYLDLFNTEVLGQTAPAGYTSPAPTALVAAFDGAETELAEAADALGEYETTLTTEASAAGHAQAQQSQVVVVVLLVVGLAGAVVASLLVGRSTARRVGQVRDVLVALADGDLTERLVPAGSDEVGQMGRAAQAAAESLRGTVSTLSQSSTALSQGSAALLERAEEIAGTSEATTGQTRALGVAAKDVSANVLTVATGAEQMGAAIREISQSAQEAARVANQAVATAETTNATVGKLGDSSAEIGNVIKVITTIAEQTNLLALNATIEAARAGEAGKGFAVVASEVKELAQETAKATEDIATRVQAIQGDSADAAGAIAEIAEVIARINDYQATIASAVEEQNATTTEISRSIAQTAAGATQIASGIDDVESQAAVTSASGEATRQQAETMATLATTLEREVTRFRL</sequence>
<organism evidence="9 10">
    <name type="scientific">Cellulomonas triticagri</name>
    <dbReference type="NCBI Taxonomy" id="2483352"/>
    <lineage>
        <taxon>Bacteria</taxon>
        <taxon>Bacillati</taxon>
        <taxon>Actinomycetota</taxon>
        <taxon>Actinomycetes</taxon>
        <taxon>Micrococcales</taxon>
        <taxon>Cellulomonadaceae</taxon>
        <taxon>Cellulomonas</taxon>
    </lineage>
</organism>
<reference evidence="9 10" key="1">
    <citation type="submission" date="2018-10" db="EMBL/GenBank/DDBJ databases">
        <title>Isolation, diversity and antifungal activity of actinobacteria from wheat.</title>
        <authorList>
            <person name="Han C."/>
        </authorList>
    </citation>
    <scope>NUCLEOTIDE SEQUENCE [LARGE SCALE GENOMIC DNA]</scope>
    <source>
        <strain evidence="9 10">NEAU-YY56</strain>
    </source>
</reference>
<dbReference type="InterPro" id="IPR004089">
    <property type="entry name" value="MCPsignal_dom"/>
</dbReference>
<dbReference type="OrthoDB" id="1115140at2"/>
<protein>
    <submittedName>
        <fullName evidence="9">Methyl-accepting chemotaxis protein</fullName>
    </submittedName>
</protein>
<proteinExistence type="inferred from homology"/>
<evidence type="ECO:0000313" key="10">
    <source>
        <dbReference type="Proteomes" id="UP000269289"/>
    </source>
</evidence>
<dbReference type="Pfam" id="PF00015">
    <property type="entry name" value="MCPsignal"/>
    <property type="match status" value="1"/>
</dbReference>
<dbReference type="GO" id="GO:0004888">
    <property type="term" value="F:transmembrane signaling receptor activity"/>
    <property type="evidence" value="ECO:0007669"/>
    <property type="project" value="InterPro"/>
</dbReference>
<feature type="domain" description="HAMP" evidence="8">
    <location>
        <begin position="224"/>
        <end position="276"/>
    </location>
</feature>
<evidence type="ECO:0000256" key="4">
    <source>
        <dbReference type="ARBA" id="ARBA00029447"/>
    </source>
</evidence>
<accession>A0A3M2JPC1</accession>
<dbReference type="PANTHER" id="PTHR32089">
    <property type="entry name" value="METHYL-ACCEPTING CHEMOTAXIS PROTEIN MCPB"/>
    <property type="match status" value="1"/>
</dbReference>
<dbReference type="SMART" id="SM00283">
    <property type="entry name" value="MA"/>
    <property type="match status" value="1"/>
</dbReference>
<dbReference type="Gene3D" id="1.10.287.950">
    <property type="entry name" value="Methyl-accepting chemotaxis protein"/>
    <property type="match status" value="1"/>
</dbReference>
<dbReference type="PROSITE" id="PS50111">
    <property type="entry name" value="CHEMOTAXIS_TRANSDUC_2"/>
    <property type="match status" value="1"/>
</dbReference>
<dbReference type="GO" id="GO:0007165">
    <property type="term" value="P:signal transduction"/>
    <property type="evidence" value="ECO:0007669"/>
    <property type="project" value="UniProtKB-KW"/>
</dbReference>
<evidence type="ECO:0000256" key="5">
    <source>
        <dbReference type="PROSITE-ProRule" id="PRU00284"/>
    </source>
</evidence>
<dbReference type="InterPro" id="IPR004090">
    <property type="entry name" value="Chemotax_Me-accpt_rcpt"/>
</dbReference>
<evidence type="ECO:0000256" key="2">
    <source>
        <dbReference type="ARBA" id="ARBA00022989"/>
    </source>
</evidence>
<feature type="transmembrane region" description="Helical" evidence="6">
    <location>
        <begin position="202"/>
        <end position="222"/>
    </location>
</feature>
<dbReference type="PROSITE" id="PS50885">
    <property type="entry name" value="HAMP"/>
    <property type="match status" value="1"/>
</dbReference>
<dbReference type="RefSeq" id="WP_122147696.1">
    <property type="nucleotide sequence ID" value="NZ_RFFI01000004.1"/>
</dbReference>
<dbReference type="Pfam" id="PF00672">
    <property type="entry name" value="HAMP"/>
    <property type="match status" value="1"/>
</dbReference>
<evidence type="ECO:0000256" key="1">
    <source>
        <dbReference type="ARBA" id="ARBA00022692"/>
    </source>
</evidence>